<evidence type="ECO:0000256" key="2">
    <source>
        <dbReference type="SAM" id="Phobius"/>
    </source>
</evidence>
<sequence>MTDTAQTTRRPRERARSGAGTAGRKPAAKPVETVQSVDPVDPVDPVGLTGERRAAGALTLTLPMITLEFRPPRVGGREVGRVVGAARAFLPALPSRERLAYYGGLGALAAFGLVEWPVAAAIGVGTVIARRSRNGGGENLRAPV</sequence>
<name>A0AA37BN78_9ACTN</name>
<organism evidence="3 4">
    <name type="scientific">Planomonospora parontospora</name>
    <dbReference type="NCBI Taxonomy" id="58119"/>
    <lineage>
        <taxon>Bacteria</taxon>
        <taxon>Bacillati</taxon>
        <taxon>Actinomycetota</taxon>
        <taxon>Actinomycetes</taxon>
        <taxon>Streptosporangiales</taxon>
        <taxon>Streptosporangiaceae</taxon>
        <taxon>Planomonospora</taxon>
    </lineage>
</organism>
<evidence type="ECO:0000313" key="3">
    <source>
        <dbReference type="EMBL" id="GGK95423.1"/>
    </source>
</evidence>
<evidence type="ECO:0000256" key="1">
    <source>
        <dbReference type="SAM" id="MobiDB-lite"/>
    </source>
</evidence>
<comment type="caution">
    <text evidence="3">The sequence shown here is derived from an EMBL/GenBank/DDBJ whole genome shotgun (WGS) entry which is preliminary data.</text>
</comment>
<reference evidence="3" key="2">
    <citation type="submission" date="2022-09" db="EMBL/GenBank/DDBJ databases">
        <authorList>
            <person name="Sun Q."/>
            <person name="Ohkuma M."/>
        </authorList>
    </citation>
    <scope>NUCLEOTIDE SEQUENCE</scope>
    <source>
        <strain evidence="3">JCM 3093</strain>
    </source>
</reference>
<keyword evidence="2" id="KW-0472">Membrane</keyword>
<feature type="compositionally biased region" description="Low complexity" evidence="1">
    <location>
        <begin position="37"/>
        <end position="46"/>
    </location>
</feature>
<dbReference type="EMBL" id="BMQD01000032">
    <property type="protein sequence ID" value="GGK95423.1"/>
    <property type="molecule type" value="Genomic_DNA"/>
</dbReference>
<proteinExistence type="predicted"/>
<keyword evidence="2" id="KW-1133">Transmembrane helix</keyword>
<gene>
    <name evidence="3" type="ORF">GCM10010126_63580</name>
</gene>
<reference evidence="3" key="1">
    <citation type="journal article" date="2014" name="Int. J. Syst. Evol. Microbiol.">
        <title>Complete genome sequence of Corynebacterium casei LMG S-19264T (=DSM 44701T), isolated from a smear-ripened cheese.</title>
        <authorList>
            <consortium name="US DOE Joint Genome Institute (JGI-PGF)"/>
            <person name="Walter F."/>
            <person name="Albersmeier A."/>
            <person name="Kalinowski J."/>
            <person name="Ruckert C."/>
        </authorList>
    </citation>
    <scope>NUCLEOTIDE SEQUENCE</scope>
    <source>
        <strain evidence="3">JCM 3093</strain>
    </source>
</reference>
<feature type="region of interest" description="Disordered" evidence="1">
    <location>
        <begin position="1"/>
        <end position="48"/>
    </location>
</feature>
<accession>A0AA37BN78</accession>
<dbReference type="AlphaFoldDB" id="A0AA37BN78"/>
<evidence type="ECO:0000313" key="4">
    <source>
        <dbReference type="Proteomes" id="UP000627984"/>
    </source>
</evidence>
<dbReference type="Proteomes" id="UP000627984">
    <property type="component" value="Unassembled WGS sequence"/>
</dbReference>
<keyword evidence="2" id="KW-0812">Transmembrane</keyword>
<protein>
    <submittedName>
        <fullName evidence="3">Uncharacterized protein</fullName>
    </submittedName>
</protein>
<feature type="transmembrane region" description="Helical" evidence="2">
    <location>
        <begin position="99"/>
        <end position="124"/>
    </location>
</feature>